<dbReference type="GO" id="GO:0004190">
    <property type="term" value="F:aspartic-type endopeptidase activity"/>
    <property type="evidence" value="ECO:0007669"/>
    <property type="project" value="InterPro"/>
</dbReference>
<sequence>MVDTFAKKSKFDALKTALTNHFTPKVNLVYECFKFRKMHQEQVESVDHFHVRLRRQAALCEFADLEREILSQMIEGVISSKLRKKALRDKVTLHQFLQEARNEELTNKQVGEIEREADQAAAISRKPRHFKIEGSQSQAEASFQPQHKGTYKQGTCRPFENKSKCRNCGGTFSHLSKRPFPAKRKICHSCGKANHFASVCRSSEKQERQKTAVKQIHHEDDESDFDSAGVFQINTKKSIPTVTADLCSNQVKFIVDTGASVNILTKLRMIRCTRNQF</sequence>
<keyword evidence="3" id="KW-1185">Reference proteome</keyword>
<evidence type="ECO:0000313" key="3">
    <source>
        <dbReference type="Proteomes" id="UP000762676"/>
    </source>
</evidence>
<evidence type="ECO:0000256" key="1">
    <source>
        <dbReference type="SAM" id="MobiDB-lite"/>
    </source>
</evidence>
<accession>A0AAV4H7H5</accession>
<organism evidence="2 3">
    <name type="scientific">Elysia marginata</name>
    <dbReference type="NCBI Taxonomy" id="1093978"/>
    <lineage>
        <taxon>Eukaryota</taxon>
        <taxon>Metazoa</taxon>
        <taxon>Spiralia</taxon>
        <taxon>Lophotrochozoa</taxon>
        <taxon>Mollusca</taxon>
        <taxon>Gastropoda</taxon>
        <taxon>Heterobranchia</taxon>
        <taxon>Euthyneura</taxon>
        <taxon>Panpulmonata</taxon>
        <taxon>Sacoglossa</taxon>
        <taxon>Placobranchoidea</taxon>
        <taxon>Plakobranchidae</taxon>
        <taxon>Elysia</taxon>
    </lineage>
</organism>
<dbReference type="Gene3D" id="4.10.60.10">
    <property type="entry name" value="Zinc finger, CCHC-type"/>
    <property type="match status" value="1"/>
</dbReference>
<evidence type="ECO:0008006" key="4">
    <source>
        <dbReference type="Google" id="ProtNLM"/>
    </source>
</evidence>
<dbReference type="PANTHER" id="PTHR33198">
    <property type="entry name" value="ANK_REP_REGION DOMAIN-CONTAINING PROTEIN-RELATED"/>
    <property type="match status" value="1"/>
</dbReference>
<protein>
    <recommendedName>
        <fullName evidence="4">CCHC-type domain-containing protein</fullName>
    </recommendedName>
</protein>
<dbReference type="AlphaFoldDB" id="A0AAV4H7H5"/>
<gene>
    <name evidence="2" type="ORF">ElyMa_000882100</name>
</gene>
<evidence type="ECO:0000313" key="2">
    <source>
        <dbReference type="EMBL" id="GFR93016.1"/>
    </source>
</evidence>
<dbReference type="GO" id="GO:0006508">
    <property type="term" value="P:proteolysis"/>
    <property type="evidence" value="ECO:0007669"/>
    <property type="project" value="InterPro"/>
</dbReference>
<reference evidence="2 3" key="1">
    <citation type="journal article" date="2021" name="Elife">
        <title>Chloroplast acquisition without the gene transfer in kleptoplastic sea slugs, Plakobranchus ocellatus.</title>
        <authorList>
            <person name="Maeda T."/>
            <person name="Takahashi S."/>
            <person name="Yoshida T."/>
            <person name="Shimamura S."/>
            <person name="Takaki Y."/>
            <person name="Nagai Y."/>
            <person name="Toyoda A."/>
            <person name="Suzuki Y."/>
            <person name="Arimoto A."/>
            <person name="Ishii H."/>
            <person name="Satoh N."/>
            <person name="Nishiyama T."/>
            <person name="Hasebe M."/>
            <person name="Maruyama T."/>
            <person name="Minagawa J."/>
            <person name="Obokata J."/>
            <person name="Shigenobu S."/>
        </authorList>
    </citation>
    <scope>NUCLEOTIDE SEQUENCE [LARGE SCALE GENOMIC DNA]</scope>
</reference>
<dbReference type="PROSITE" id="PS00141">
    <property type="entry name" value="ASP_PROTEASE"/>
    <property type="match status" value="1"/>
</dbReference>
<dbReference type="EMBL" id="BMAT01001818">
    <property type="protein sequence ID" value="GFR93016.1"/>
    <property type="molecule type" value="Genomic_DNA"/>
</dbReference>
<feature type="compositionally biased region" description="Polar residues" evidence="1">
    <location>
        <begin position="135"/>
        <end position="147"/>
    </location>
</feature>
<comment type="caution">
    <text evidence="2">The sequence shown here is derived from an EMBL/GenBank/DDBJ whole genome shotgun (WGS) entry which is preliminary data.</text>
</comment>
<dbReference type="InterPro" id="IPR001969">
    <property type="entry name" value="Aspartic_peptidase_AS"/>
</dbReference>
<dbReference type="Proteomes" id="UP000762676">
    <property type="component" value="Unassembled WGS sequence"/>
</dbReference>
<name>A0AAV4H7H5_9GAST</name>
<proteinExistence type="predicted"/>
<feature type="region of interest" description="Disordered" evidence="1">
    <location>
        <begin position="135"/>
        <end position="155"/>
    </location>
</feature>
<dbReference type="PANTHER" id="PTHR33198:SF20">
    <property type="entry name" value="RETROTRANSPOSON GAG DOMAIN-CONTAINING PROTEIN"/>
    <property type="match status" value="1"/>
</dbReference>